<dbReference type="Proteomes" id="UP000248291">
    <property type="component" value="Unassembled WGS sequence"/>
</dbReference>
<dbReference type="PANTHER" id="PTHR10357">
    <property type="entry name" value="ALPHA-AMYLASE FAMILY MEMBER"/>
    <property type="match status" value="1"/>
</dbReference>
<dbReference type="AlphaFoldDB" id="A0AAN4Q6Q9"/>
<dbReference type="GO" id="GO:0016798">
    <property type="term" value="F:hydrolase activity, acting on glycosyl bonds"/>
    <property type="evidence" value="ECO:0007669"/>
    <property type="project" value="UniProtKB-KW"/>
</dbReference>
<sequence>MDWLVEQSMLNAARQRAKTYSGQGRLWQRPFALARPRDASAIASVWFTAYPASIVTREGGSVLEALGDETLWHALSEIGIQGIHNGPLKLSGGLKGRERTPSIDGNFDRISFGIDPDLGTEAQLLSLSRIAAAHNAVIIDDIIPSHTGKGADFRLAEVAYEDYPGLFHMVEIREEDWPLLPEVAAGRDAVNLMPDVVDQLRDKHYIVGQLQRVIFFEPGVKETDWSATDVVQGVDGKARRWVYLHYFKDGQPSLNWLDPSFAAQQMIIGDALHAIDVMGARVLRLDANGFLGVERRAEGTAWSESHPLSITGNQLLAGAIRKAGGFSFQELNLTIDDIASMGQGGADLSYDFITRPAYQHALLTGTTEFLRLMLRQVHAYGIDPASLIHALQNHDELTLELVHFWTLHAHDTFHYQGQTFPGNILREHIREEMYEKLSGEHAPYNLKFVTNGVSCTTASIITAALGIRDLSTISDADIQQIQHIHLLLVMYNAMQPGVFALSGWDLVGALTLPAEQVEHLMQDGDTRWVHRGAYDLVDLDPEAEFSAGDMPRPKTLYGSLVSQLQRADSFASQLKKILAVRRAYDIAASRQILIPDVEHPGLLVMVHELPAGKGTQITALNFSAETLVETLHLPGIAPGPVVDIINERVEGDLTEQGEFTITLDAYEGLALRVVSTLPI</sequence>
<evidence type="ECO:0000313" key="1">
    <source>
        <dbReference type="EMBL" id="GBH18357.1"/>
    </source>
</evidence>
<evidence type="ECO:0000313" key="2">
    <source>
        <dbReference type="Proteomes" id="UP000248291"/>
    </source>
</evidence>
<dbReference type="Gene3D" id="3.20.20.80">
    <property type="entry name" value="Glycosidases"/>
    <property type="match status" value="1"/>
</dbReference>
<dbReference type="InterPro" id="IPR012665">
    <property type="entry name" value="Trehalose_synth"/>
</dbReference>
<comment type="caution">
    <text evidence="1">The sequence shown here is derived from an EMBL/GenBank/DDBJ whole genome shotgun (WGS) entry which is preliminary data.</text>
</comment>
<dbReference type="SUPFAM" id="SSF51445">
    <property type="entry name" value="(Trans)glycosidases"/>
    <property type="match status" value="1"/>
</dbReference>
<accession>A0AAN4Q6Q9</accession>
<keyword evidence="1" id="KW-0378">Hydrolase</keyword>
<dbReference type="NCBIfam" id="TIGR02455">
    <property type="entry name" value="TreS_stutzeri"/>
    <property type="match status" value="1"/>
</dbReference>
<proteinExistence type="predicted"/>
<dbReference type="InterPro" id="IPR017853">
    <property type="entry name" value="GH"/>
</dbReference>
<dbReference type="EMBL" id="BGKA01000155">
    <property type="protein sequence ID" value="GBH18357.1"/>
    <property type="molecule type" value="Genomic_DNA"/>
</dbReference>
<keyword evidence="1" id="KW-0326">Glycosidase</keyword>
<protein>
    <submittedName>
        <fullName evidence="1">Glycosidase</fullName>
    </submittedName>
</protein>
<reference evidence="1 2" key="1">
    <citation type="submission" date="2018-04" db="EMBL/GenBank/DDBJ databases">
        <title>Draft genome sequence of Pseudomonas syringae pv. actinidiae biovar 3 strains isolated from kiwifruit in Kagawa prefecture.</title>
        <authorList>
            <person name="Tabuchi M."/>
            <person name="Saito M."/>
            <person name="Fujiwara S."/>
            <person name="Sasa N."/>
            <person name="Akimitsu K."/>
            <person name="Gomi K."/>
            <person name="Konishi-Sugita S."/>
            <person name="Hamano K."/>
            <person name="Kataoka I."/>
        </authorList>
    </citation>
    <scope>NUCLEOTIDE SEQUENCE [LARGE SCALE GENOMIC DNA]</scope>
    <source>
        <strain evidence="1 2">MAFF212211</strain>
    </source>
</reference>
<name>A0AAN4Q6Q9_PSESF</name>
<organism evidence="1 2">
    <name type="scientific">Pseudomonas syringae pv. actinidiae</name>
    <dbReference type="NCBI Taxonomy" id="103796"/>
    <lineage>
        <taxon>Bacteria</taxon>
        <taxon>Pseudomonadati</taxon>
        <taxon>Pseudomonadota</taxon>
        <taxon>Gammaproteobacteria</taxon>
        <taxon>Pseudomonadales</taxon>
        <taxon>Pseudomonadaceae</taxon>
        <taxon>Pseudomonas</taxon>
        <taxon>Pseudomonas syringae</taxon>
    </lineage>
</organism>
<gene>
    <name evidence="1" type="ORF">KPSA3_04339</name>
</gene>